<accession>A0ABX2A3L2</accession>
<dbReference type="InterPro" id="IPR036661">
    <property type="entry name" value="Luciferase-like_sf"/>
</dbReference>
<evidence type="ECO:0000256" key="1">
    <source>
        <dbReference type="ARBA" id="ARBA00023002"/>
    </source>
</evidence>
<dbReference type="InterPro" id="IPR011251">
    <property type="entry name" value="Luciferase-like_dom"/>
</dbReference>
<dbReference type="PANTHER" id="PTHR43244:SF1">
    <property type="entry name" value="5,10-METHYLENETETRAHYDROMETHANOPTERIN REDUCTASE"/>
    <property type="match status" value="1"/>
</dbReference>
<keyword evidence="4" id="KW-1185">Reference proteome</keyword>
<organism evidence="3 4">
    <name type="scientific">Isoptericola halotolerans</name>
    <dbReference type="NCBI Taxonomy" id="300560"/>
    <lineage>
        <taxon>Bacteria</taxon>
        <taxon>Bacillati</taxon>
        <taxon>Actinomycetota</taxon>
        <taxon>Actinomycetes</taxon>
        <taxon>Micrococcales</taxon>
        <taxon>Promicromonosporaceae</taxon>
        <taxon>Isoptericola</taxon>
    </lineage>
</organism>
<sequence>MTRFGFHASHEQIAPGPLLDDVRAAERAGFTAAMCSDHFAPWSAAQGESGYAWSWLGAALATTQLPFGVVTAPGQRYHPAVHAQAVATLASMFPGRFWAALGSGQALNEHVTGDPWPRKADREARLRECVDVMRALLAGEEVTHDGRVTVDRARLWSLPEVPPPLLGAAVTPATAGWVGQWADGIITVNQPLDVLREVLDAFRGGGGDGKPAVLQVHVSWAPTDDAARRLAHEQWAPAILGSPVGWLLDLPQELEEIAAYIDPDDMHPHVLASSDPGQHVDWLAELADLGFDEVYVHHVGQQQAPFLDLYGSDVLPALEAV</sequence>
<gene>
    <name evidence="3" type="ORF">HDG69_000719</name>
</gene>
<dbReference type="NCBIfam" id="TIGR03885">
    <property type="entry name" value="flavin_revert"/>
    <property type="match status" value="1"/>
</dbReference>
<dbReference type="NCBIfam" id="TIGR03557">
    <property type="entry name" value="F420_G6P_family"/>
    <property type="match status" value="1"/>
</dbReference>
<proteinExistence type="predicted"/>
<dbReference type="Pfam" id="PF00296">
    <property type="entry name" value="Bac_luciferase"/>
    <property type="match status" value="1"/>
</dbReference>
<dbReference type="InterPro" id="IPR019945">
    <property type="entry name" value="F420_G6P_DH-rel"/>
</dbReference>
<dbReference type="InterPro" id="IPR050564">
    <property type="entry name" value="F420-G6PD/mer"/>
</dbReference>
<dbReference type="CDD" id="cd01097">
    <property type="entry name" value="Tetrahydromethanopterin_reductase"/>
    <property type="match status" value="1"/>
</dbReference>
<reference evidence="3 4" key="1">
    <citation type="submission" date="2020-05" db="EMBL/GenBank/DDBJ databases">
        <title>Genomic Encyclopedia of Type Strains, Phase III (KMG-III): the genomes of soil and plant-associated and newly described type strains.</title>
        <authorList>
            <person name="Whitman W."/>
        </authorList>
    </citation>
    <scope>NUCLEOTIDE SEQUENCE [LARGE SCALE GENOMIC DNA]</scope>
    <source>
        <strain evidence="3 4">KCTC 19046</strain>
    </source>
</reference>
<dbReference type="SUPFAM" id="SSF51679">
    <property type="entry name" value="Bacterial luciferase-like"/>
    <property type="match status" value="1"/>
</dbReference>
<name>A0ABX2A3L2_9MICO</name>
<evidence type="ECO:0000313" key="3">
    <source>
        <dbReference type="EMBL" id="NOV96166.1"/>
    </source>
</evidence>
<comment type="caution">
    <text evidence="3">The sequence shown here is derived from an EMBL/GenBank/DDBJ whole genome shotgun (WGS) entry which is preliminary data.</text>
</comment>
<dbReference type="EMBL" id="JABEZU010000001">
    <property type="protein sequence ID" value="NOV96166.1"/>
    <property type="molecule type" value="Genomic_DNA"/>
</dbReference>
<dbReference type="Gene3D" id="3.20.20.30">
    <property type="entry name" value="Luciferase-like domain"/>
    <property type="match status" value="1"/>
</dbReference>
<dbReference type="Proteomes" id="UP000757540">
    <property type="component" value="Unassembled WGS sequence"/>
</dbReference>
<evidence type="ECO:0000313" key="4">
    <source>
        <dbReference type="Proteomes" id="UP000757540"/>
    </source>
</evidence>
<protein>
    <submittedName>
        <fullName evidence="3">Non-F420 flavinoid oxidoreductase</fullName>
    </submittedName>
</protein>
<dbReference type="RefSeq" id="WP_171782393.1">
    <property type="nucleotide sequence ID" value="NZ_BAAAML010000002.1"/>
</dbReference>
<keyword evidence="1" id="KW-0560">Oxidoreductase</keyword>
<dbReference type="PANTHER" id="PTHR43244">
    <property type="match status" value="1"/>
</dbReference>
<dbReference type="InterPro" id="IPR023907">
    <property type="entry name" value="Non-F420_Flavin_OxRdtase"/>
</dbReference>
<evidence type="ECO:0000259" key="2">
    <source>
        <dbReference type="Pfam" id="PF00296"/>
    </source>
</evidence>
<feature type="domain" description="Luciferase-like" evidence="2">
    <location>
        <begin position="8"/>
        <end position="293"/>
    </location>
</feature>